<accession>A0A9N9T0F9</accession>
<evidence type="ECO:0000256" key="3">
    <source>
        <dbReference type="ARBA" id="ARBA00022525"/>
    </source>
</evidence>
<protein>
    <recommendedName>
        <fullName evidence="9">Gamma-interferon-inducible lysosomal thiol reductase</fullName>
    </recommendedName>
</protein>
<dbReference type="OrthoDB" id="958254at2759"/>
<feature type="signal peptide" evidence="6">
    <location>
        <begin position="1"/>
        <end position="18"/>
    </location>
</feature>
<dbReference type="Proteomes" id="UP001153709">
    <property type="component" value="Chromosome 6"/>
</dbReference>
<dbReference type="EMBL" id="OU898281">
    <property type="protein sequence ID" value="CAG9835895.1"/>
    <property type="molecule type" value="Genomic_DNA"/>
</dbReference>
<reference evidence="7" key="1">
    <citation type="submission" date="2022-01" db="EMBL/GenBank/DDBJ databases">
        <authorList>
            <person name="King R."/>
        </authorList>
    </citation>
    <scope>NUCLEOTIDE SEQUENCE</scope>
</reference>
<evidence type="ECO:0000313" key="8">
    <source>
        <dbReference type="Proteomes" id="UP001153709"/>
    </source>
</evidence>
<keyword evidence="4 6" id="KW-0732">Signal</keyword>
<dbReference type="PANTHER" id="PTHR13234">
    <property type="entry name" value="GAMMA-INTERFERON INDUCIBLE LYSOSOMAL THIOL REDUCTASE GILT"/>
    <property type="match status" value="1"/>
</dbReference>
<keyword evidence="8" id="KW-1185">Reference proteome</keyword>
<dbReference type="InterPro" id="IPR004911">
    <property type="entry name" value="Interferon-induced_GILT"/>
</dbReference>
<keyword evidence="3" id="KW-0964">Secreted</keyword>
<proteinExistence type="inferred from homology"/>
<evidence type="ECO:0000256" key="2">
    <source>
        <dbReference type="ARBA" id="ARBA00005679"/>
    </source>
</evidence>
<dbReference type="InterPro" id="IPR036249">
    <property type="entry name" value="Thioredoxin-like_sf"/>
</dbReference>
<feature type="chain" id="PRO_5040413873" description="Gamma-interferon-inducible lysosomal thiol reductase" evidence="6">
    <location>
        <begin position="19"/>
        <end position="217"/>
    </location>
</feature>
<organism evidence="7 8">
    <name type="scientific">Diabrotica balteata</name>
    <name type="common">Banded cucumber beetle</name>
    <dbReference type="NCBI Taxonomy" id="107213"/>
    <lineage>
        <taxon>Eukaryota</taxon>
        <taxon>Metazoa</taxon>
        <taxon>Ecdysozoa</taxon>
        <taxon>Arthropoda</taxon>
        <taxon>Hexapoda</taxon>
        <taxon>Insecta</taxon>
        <taxon>Pterygota</taxon>
        <taxon>Neoptera</taxon>
        <taxon>Endopterygota</taxon>
        <taxon>Coleoptera</taxon>
        <taxon>Polyphaga</taxon>
        <taxon>Cucujiformia</taxon>
        <taxon>Chrysomeloidea</taxon>
        <taxon>Chrysomelidae</taxon>
        <taxon>Galerucinae</taxon>
        <taxon>Diabroticina</taxon>
        <taxon>Diabroticites</taxon>
        <taxon>Diabrotica</taxon>
    </lineage>
</organism>
<evidence type="ECO:0000256" key="4">
    <source>
        <dbReference type="ARBA" id="ARBA00022729"/>
    </source>
</evidence>
<comment type="similarity">
    <text evidence="2">Belongs to the GILT family.</text>
</comment>
<evidence type="ECO:0000256" key="1">
    <source>
        <dbReference type="ARBA" id="ARBA00004613"/>
    </source>
</evidence>
<evidence type="ECO:0008006" key="9">
    <source>
        <dbReference type="Google" id="ProtNLM"/>
    </source>
</evidence>
<evidence type="ECO:0000313" key="7">
    <source>
        <dbReference type="EMBL" id="CAG9835895.1"/>
    </source>
</evidence>
<dbReference type="AlphaFoldDB" id="A0A9N9T0F9"/>
<dbReference type="PANTHER" id="PTHR13234:SF8">
    <property type="entry name" value="GAMMA-INTERFERON-INDUCIBLE LYSOSOMAL THIOL REDUCTASE"/>
    <property type="match status" value="1"/>
</dbReference>
<keyword evidence="5" id="KW-0325">Glycoprotein</keyword>
<evidence type="ECO:0000256" key="6">
    <source>
        <dbReference type="SAM" id="SignalP"/>
    </source>
</evidence>
<comment type="subcellular location">
    <subcellularLocation>
        <location evidence="1">Secreted</location>
    </subcellularLocation>
</comment>
<name>A0A9N9T0F9_DIABA</name>
<dbReference type="GO" id="GO:0005576">
    <property type="term" value="C:extracellular region"/>
    <property type="evidence" value="ECO:0007669"/>
    <property type="project" value="UniProtKB-SubCell"/>
</dbReference>
<gene>
    <name evidence="7" type="ORF">DIABBA_LOCUS9045</name>
</gene>
<evidence type="ECO:0000256" key="5">
    <source>
        <dbReference type="ARBA" id="ARBA00023180"/>
    </source>
</evidence>
<dbReference type="GO" id="GO:0016671">
    <property type="term" value="F:oxidoreductase activity, acting on a sulfur group of donors, disulfide as acceptor"/>
    <property type="evidence" value="ECO:0007669"/>
    <property type="project" value="InterPro"/>
</dbReference>
<dbReference type="Pfam" id="PF03227">
    <property type="entry name" value="GILT"/>
    <property type="match status" value="1"/>
</dbReference>
<sequence length="217" mass="24492">MFLLKLALIALASACVSSSVQDDDLTLTLFYEGLCPGCHDFIQLQLYPAYPKLAERLKLDLVPHGKMNSSRDADGKVKFSCQHGIEECVINRVHACVLDQKLPSLEFVNFIYHHLPDDSDDLDEIEVLELAKKYLPSSVSWDKVYGCYKGDRGTEILLSYEDRQSKLNPPLPWIPNIRFNGVYDRNLETQANEDLISTVCGLLKDNKPEVCGETNPK</sequence>
<dbReference type="SUPFAM" id="SSF52833">
    <property type="entry name" value="Thioredoxin-like"/>
    <property type="match status" value="1"/>
</dbReference>